<organism evidence="2 3">
    <name type="scientific">Pichia californica</name>
    <dbReference type="NCBI Taxonomy" id="460514"/>
    <lineage>
        <taxon>Eukaryota</taxon>
        <taxon>Fungi</taxon>
        <taxon>Dikarya</taxon>
        <taxon>Ascomycota</taxon>
        <taxon>Saccharomycotina</taxon>
        <taxon>Pichiomycetes</taxon>
        <taxon>Pichiales</taxon>
        <taxon>Pichiaceae</taxon>
        <taxon>Pichia</taxon>
    </lineage>
</organism>
<accession>A0A9P7BHF7</accession>
<feature type="compositionally biased region" description="Basic and acidic residues" evidence="1">
    <location>
        <begin position="551"/>
        <end position="572"/>
    </location>
</feature>
<feature type="compositionally biased region" description="Polar residues" evidence="1">
    <location>
        <begin position="601"/>
        <end position="610"/>
    </location>
</feature>
<feature type="region of interest" description="Disordered" evidence="1">
    <location>
        <begin position="224"/>
        <end position="325"/>
    </location>
</feature>
<feature type="region of interest" description="Disordered" evidence="1">
    <location>
        <begin position="451"/>
        <end position="640"/>
    </location>
</feature>
<dbReference type="Gene3D" id="3.40.30.10">
    <property type="entry name" value="Glutaredoxin"/>
    <property type="match status" value="1"/>
</dbReference>
<sequence>MDMDIEVEEFKKKHAPSLIGSSVRDSSDAIPTLSSISNTSNTPFKEDSLESTVSVDDLIKEGSLIADEYTEQLNDILDQEGHVKKEHIKDEAEAELEAAAADVPKVNASELKELNLDEDKIDDANKVTILGGAADDYLAPASGNASGYKYSLKQKDGSDLQEFVHDSGNIIEPDKMRSVNDIINVVSKGDSEKASTLIDDDVAKSIIPDKKDLPLNIVKEHEEPVIPDSTIENDSEYTAPAAMREGSESRLLEEQRSRSHSKYTKSSSQTSFPERPNLARGDSIHSGLHDGLSISNTYDKTSHSLVSERKPRHDPSLTSASTVNSKISNSSSLNYLRSISRSRSRMANDRKALGEDHLDSKSLRESGALINDDAMSNRSDIEYAVTKALDYVEDTHSVKNGKRLSDSGDIVKNLQKGLAEVAEEEETDKQKALNSSDLLDQLANSAMELMIDSDNEENDAPATSFDSNNDEKERELEIESKPSETETNQEIEKSEPDVETEADKVEKITNISEDKYNEEVEDKECVTEATEEGKTIEPVTAKTPSLQANDAENKSVVDTTELKNLENEEVKSESSGNEEIDEKIDTTKEKVEKPISDESTGKNIEANTTIKNEEEPVAKETTKSLETVSEKESSGGKFSLKEDNASVEPVINTSEQIPEISDVTSTSNYVVPKKDDNIDAIIAAAAREKAMNETYDAPGKDGSVFVPKNDKMTFENEPVYLYTSFAGGFQISTRTNRLVTILTANRIKFEYRDLGTDEEAKKVWRRYSAGKTLPGIVRGKDDYIGNWQDIEEANEEYQVRTLIYETY</sequence>
<feature type="compositionally biased region" description="Basic and acidic residues" evidence="1">
    <location>
        <begin position="245"/>
        <end position="257"/>
    </location>
</feature>
<dbReference type="Proteomes" id="UP000697127">
    <property type="component" value="Unassembled WGS sequence"/>
</dbReference>
<proteinExistence type="predicted"/>
<dbReference type="AlphaFoldDB" id="A0A9P7BHF7"/>
<dbReference type="EMBL" id="PUHW01000004">
    <property type="protein sequence ID" value="KAG0691261.1"/>
    <property type="molecule type" value="Genomic_DNA"/>
</dbReference>
<feature type="region of interest" description="Disordered" evidence="1">
    <location>
        <begin position="17"/>
        <end position="51"/>
    </location>
</feature>
<protein>
    <submittedName>
        <fullName evidence="2">Uncharacterized protein</fullName>
    </submittedName>
</protein>
<feature type="compositionally biased region" description="Basic and acidic residues" evidence="1">
    <location>
        <begin position="611"/>
        <end position="640"/>
    </location>
</feature>
<feature type="compositionally biased region" description="Polar residues" evidence="1">
    <location>
        <begin position="32"/>
        <end position="43"/>
    </location>
</feature>
<feature type="compositionally biased region" description="Basic and acidic residues" evidence="1">
    <location>
        <begin position="300"/>
        <end position="315"/>
    </location>
</feature>
<gene>
    <name evidence="2" type="ORF">C6P40_003512</name>
</gene>
<dbReference type="InterPro" id="IPR036249">
    <property type="entry name" value="Thioredoxin-like_sf"/>
</dbReference>
<name>A0A9P7BHF7_9ASCO</name>
<reference evidence="2" key="1">
    <citation type="submission" date="2020-11" db="EMBL/GenBank/DDBJ databases">
        <title>Kefir isolates.</title>
        <authorList>
            <person name="Marcisauskas S."/>
            <person name="Kim Y."/>
            <person name="Blasche S."/>
        </authorList>
    </citation>
    <scope>NUCLEOTIDE SEQUENCE</scope>
    <source>
        <strain evidence="2">Olga-1</strain>
    </source>
</reference>
<dbReference type="SUPFAM" id="SSF52833">
    <property type="entry name" value="Thioredoxin-like"/>
    <property type="match status" value="1"/>
</dbReference>
<dbReference type="Pfam" id="PF04908">
    <property type="entry name" value="SH3BGR"/>
    <property type="match status" value="1"/>
</dbReference>
<keyword evidence="3" id="KW-1185">Reference proteome</keyword>
<dbReference type="InterPro" id="IPR006993">
    <property type="entry name" value="Glut_rich_SH3-bd"/>
</dbReference>
<evidence type="ECO:0000313" key="2">
    <source>
        <dbReference type="EMBL" id="KAG0691261.1"/>
    </source>
</evidence>
<feature type="compositionally biased region" description="Basic and acidic residues" evidence="1">
    <location>
        <begin position="469"/>
        <end position="535"/>
    </location>
</feature>
<evidence type="ECO:0000313" key="3">
    <source>
        <dbReference type="Proteomes" id="UP000697127"/>
    </source>
</evidence>
<dbReference type="OrthoDB" id="9932926at2759"/>
<feature type="compositionally biased region" description="Basic and acidic residues" evidence="1">
    <location>
        <begin position="583"/>
        <end position="600"/>
    </location>
</feature>
<comment type="caution">
    <text evidence="2">The sequence shown here is derived from an EMBL/GenBank/DDBJ whole genome shotgun (WGS) entry which is preliminary data.</text>
</comment>
<evidence type="ECO:0000256" key="1">
    <source>
        <dbReference type="SAM" id="MobiDB-lite"/>
    </source>
</evidence>
<dbReference type="PROSITE" id="PS51354">
    <property type="entry name" value="GLUTAREDOXIN_2"/>
    <property type="match status" value="1"/>
</dbReference>